<dbReference type="EC" id="2.7.1.150" evidence="2"/>
<dbReference type="Pfam" id="PF00118">
    <property type="entry name" value="Cpn60_TCP1"/>
    <property type="match status" value="1"/>
</dbReference>
<organism evidence="22 23">
    <name type="scientific">Zostera marina</name>
    <name type="common">Eelgrass</name>
    <dbReference type="NCBI Taxonomy" id="29655"/>
    <lineage>
        <taxon>Eukaryota</taxon>
        <taxon>Viridiplantae</taxon>
        <taxon>Streptophyta</taxon>
        <taxon>Embryophyta</taxon>
        <taxon>Tracheophyta</taxon>
        <taxon>Spermatophyta</taxon>
        <taxon>Magnoliopsida</taxon>
        <taxon>Liliopsida</taxon>
        <taxon>Zosteraceae</taxon>
        <taxon>Zostera</taxon>
    </lineage>
</organism>
<dbReference type="InterPro" id="IPR011011">
    <property type="entry name" value="Znf_FYVE_PHD"/>
</dbReference>
<dbReference type="InterPro" id="IPR000306">
    <property type="entry name" value="Znf_FYVE"/>
</dbReference>
<evidence type="ECO:0000256" key="15">
    <source>
        <dbReference type="ARBA" id="ARBA00077675"/>
    </source>
</evidence>
<dbReference type="GO" id="GO:0005524">
    <property type="term" value="F:ATP binding"/>
    <property type="evidence" value="ECO:0007669"/>
    <property type="project" value="UniProtKB-UniRule"/>
</dbReference>
<dbReference type="EMBL" id="LFYR01002060">
    <property type="protein sequence ID" value="KMZ57457.1"/>
    <property type="molecule type" value="Genomic_DNA"/>
</dbReference>
<evidence type="ECO:0000256" key="10">
    <source>
        <dbReference type="ARBA" id="ARBA00022840"/>
    </source>
</evidence>
<feature type="domain" description="FYVE-type" evidence="20">
    <location>
        <begin position="38"/>
        <end position="107"/>
    </location>
</feature>
<evidence type="ECO:0000256" key="3">
    <source>
        <dbReference type="ARBA" id="ARBA00022679"/>
    </source>
</evidence>
<keyword evidence="11" id="KW-0175">Coiled coil</keyword>
<dbReference type="PANTHER" id="PTHR45748:SF7">
    <property type="entry name" value="1-PHOSPHATIDYLINOSITOL 3-PHOSPHATE 5-KINASE-RELATED"/>
    <property type="match status" value="1"/>
</dbReference>
<keyword evidence="12" id="KW-0472">Membrane</keyword>
<keyword evidence="23" id="KW-1185">Reference proteome</keyword>
<evidence type="ECO:0000256" key="13">
    <source>
        <dbReference type="ARBA" id="ARBA00023464"/>
    </source>
</evidence>
<evidence type="ECO:0000256" key="19">
    <source>
        <dbReference type="SAM" id="MobiDB-lite"/>
    </source>
</evidence>
<dbReference type="GO" id="GO:0046854">
    <property type="term" value="P:phosphatidylinositol phosphate biosynthetic process"/>
    <property type="evidence" value="ECO:0000318"/>
    <property type="project" value="GO_Central"/>
</dbReference>
<dbReference type="GO" id="GO:0007033">
    <property type="term" value="P:vacuole organization"/>
    <property type="evidence" value="ECO:0000318"/>
    <property type="project" value="GO_Central"/>
</dbReference>
<reference evidence="23" key="1">
    <citation type="journal article" date="2016" name="Nature">
        <title>The genome of the seagrass Zostera marina reveals angiosperm adaptation to the sea.</title>
        <authorList>
            <person name="Olsen J.L."/>
            <person name="Rouze P."/>
            <person name="Verhelst B."/>
            <person name="Lin Y.-C."/>
            <person name="Bayer T."/>
            <person name="Collen J."/>
            <person name="Dattolo E."/>
            <person name="De Paoli E."/>
            <person name="Dittami S."/>
            <person name="Maumus F."/>
            <person name="Michel G."/>
            <person name="Kersting A."/>
            <person name="Lauritano C."/>
            <person name="Lohaus R."/>
            <person name="Toepel M."/>
            <person name="Tonon T."/>
            <person name="Vanneste K."/>
            <person name="Amirebrahimi M."/>
            <person name="Brakel J."/>
            <person name="Bostroem C."/>
            <person name="Chovatia M."/>
            <person name="Grimwood J."/>
            <person name="Jenkins J.W."/>
            <person name="Jueterbock A."/>
            <person name="Mraz A."/>
            <person name="Stam W.T."/>
            <person name="Tice H."/>
            <person name="Bornberg-Bauer E."/>
            <person name="Green P.J."/>
            <person name="Pearson G.A."/>
            <person name="Procaccini G."/>
            <person name="Duarte C.M."/>
            <person name="Schmutz J."/>
            <person name="Reusch T.B.H."/>
            <person name="Van de Peer Y."/>
        </authorList>
    </citation>
    <scope>NUCLEOTIDE SEQUENCE [LARGE SCALE GENOMIC DNA]</scope>
    <source>
        <strain evidence="23">cv. Finnish</strain>
    </source>
</reference>
<evidence type="ECO:0000256" key="4">
    <source>
        <dbReference type="ARBA" id="ARBA00022723"/>
    </source>
</evidence>
<dbReference type="CDD" id="cd17300">
    <property type="entry name" value="PIPKc_PIKfyve"/>
    <property type="match status" value="1"/>
</dbReference>
<name>A0A0K9NMZ3_ZOSMR</name>
<keyword evidence="6" id="KW-0967">Endosome</keyword>
<dbReference type="PROSITE" id="PS50178">
    <property type="entry name" value="ZF_FYVE"/>
    <property type="match status" value="1"/>
</dbReference>
<protein>
    <recommendedName>
        <fullName evidence="2">1-phosphatidylinositol-3-phosphate 5-kinase</fullName>
        <ecNumber evidence="2">2.7.1.150</ecNumber>
    </recommendedName>
    <alternativeName>
        <fullName evidence="15">FYVE finger-containing phosphoinositide kinase</fullName>
    </alternativeName>
    <alternativeName>
        <fullName evidence="16">PIKfyve</fullName>
    </alternativeName>
    <alternativeName>
        <fullName evidence="14">Phosphatidylinositol 3-phosphate 5-kinase type III</fullName>
    </alternativeName>
</protein>
<dbReference type="SUPFAM" id="SSF56104">
    <property type="entry name" value="SAICAR synthase-like"/>
    <property type="match status" value="1"/>
</dbReference>
<dbReference type="InterPro" id="IPR027409">
    <property type="entry name" value="GroEL-like_apical_dom_sf"/>
</dbReference>
<dbReference type="InterPro" id="IPR013083">
    <property type="entry name" value="Znf_RING/FYVE/PHD"/>
</dbReference>
<evidence type="ECO:0000256" key="1">
    <source>
        <dbReference type="ARBA" id="ARBA00004481"/>
    </source>
</evidence>
<evidence type="ECO:0000256" key="16">
    <source>
        <dbReference type="ARBA" id="ARBA00081348"/>
    </source>
</evidence>
<evidence type="ECO:0000313" key="23">
    <source>
        <dbReference type="Proteomes" id="UP000036987"/>
    </source>
</evidence>
<dbReference type="PROSITE" id="PS51455">
    <property type="entry name" value="PIPK"/>
    <property type="match status" value="1"/>
</dbReference>
<evidence type="ECO:0000256" key="8">
    <source>
        <dbReference type="ARBA" id="ARBA00022777"/>
    </source>
</evidence>
<evidence type="ECO:0000313" key="22">
    <source>
        <dbReference type="EMBL" id="KMZ57457.1"/>
    </source>
</evidence>
<dbReference type="InterPro" id="IPR027483">
    <property type="entry name" value="PInositol-4-P-4/5-kinase_C_sf"/>
</dbReference>
<dbReference type="Pfam" id="PF01504">
    <property type="entry name" value="PIP5K"/>
    <property type="match status" value="2"/>
</dbReference>
<dbReference type="InterPro" id="IPR017455">
    <property type="entry name" value="Znf_FYVE-rel"/>
</dbReference>
<evidence type="ECO:0000256" key="12">
    <source>
        <dbReference type="ARBA" id="ARBA00023136"/>
    </source>
</evidence>
<feature type="region of interest" description="Disordered" evidence="19">
    <location>
        <begin position="1808"/>
        <end position="1830"/>
    </location>
</feature>
<dbReference type="Gene3D" id="3.30.800.10">
    <property type="entry name" value="Phosphatidylinositol Phosphate Kinase II Beta"/>
    <property type="match status" value="1"/>
</dbReference>
<dbReference type="InterPro" id="IPR044769">
    <property type="entry name" value="PIKfyve_PIPKc"/>
</dbReference>
<dbReference type="PANTHER" id="PTHR45748">
    <property type="entry name" value="1-PHOSPHATIDYLINOSITOL 3-PHOSPHATE 5-KINASE-RELATED"/>
    <property type="match status" value="1"/>
</dbReference>
<dbReference type="SUPFAM" id="SSF57903">
    <property type="entry name" value="FYVE/PHD zinc finger"/>
    <property type="match status" value="1"/>
</dbReference>
<keyword evidence="4" id="KW-0479">Metal-binding</keyword>
<keyword evidence="5 18" id="KW-0547">Nucleotide-binding</keyword>
<sequence>MENQENWFIYEIIRCVKSWISWCSSKRSDVSKEFWMPDHTCGVCYDCDAEFNLFVRRHHCRLCGRIFCYQCIKNSALGHVSFDQTLTPCIQEGETTKLCNFCIKQCNEENTHLQTCQTTSLPQNDFQISSSSFTPSSMNSLISTKSTFSANSRDANGIGCSLRYSTRSPCAWSSSYESDHSLGLAIISSESEDQYTSTTTASTNIMHSLSDINVSSSNQFHYCMNRSDDDIECDTDCYIPKVQYNDDQSNDSYNSDDYDDVDNDTCLHAITSTDESIDRKSSISSVNENPEYQTSINAEKILKVETDDANDGNPTFQDGTDSEFVDFENNGMLWLPPSPANAADKEVVSVDEEDDNEEENVVDEEFSYAQSLISYDSSESQNKNQISEDHKISMKDVVVGHFKALVSQLLQVEDLPIGEEEEEEKVKDGWLDIITALSWEVATIFKPDTSNGGGMDIGGYAKIKCLASGHRSGSLVVSGIVFRKNLAHRRMKTKREKPCLLLLGGSLEYNRVLDHLSTFDNLLQKEKDHLKMAVGKIDAHHINVLLVEKTVSRLAQEYLLSKDISLVLNVKRNLLERISNCIDAPIVPSIDHLSSQNLGTCDLFHVDKFYEELNNTGRNQKSLMKNLMFFEGCPKPLGCTVLLMGASSAELKKVKHVLQYGIFAAYQLTLETSFLADEGAAISEFPTRSPITVALPEKPAVFGSSISTVPGFAATTLENISVENHVPSGNKIFTSTSDSMSCSITNTEMPLSSHTPYKVPDSQSMEKSSGFSYLFNDAKGHIENDFHTKKDIDIQPSGCFPPSFRKGSNCGDISTNNFFKETSNMAQNFEKSLWKTSEHINGFTVPVCDNHFETTDAISEKKTAGNFFDPEFGNEFEDNCYTQEHELSNKDSLPAPSDHQSILVSLSTRCVWKGTVCERSHLFRIKYYGSFDKPLGRFLRDHLFDQYYQCHACEMPSVAHVHCYTHRQGRLAFSVKKISEVLAGEQDGKIWMWHSCLRCPREDGKPPRTLRVVMSDAAWGLSFGKFLELSFSNHASASRVASCGHSLHRDCLRFYGFGQMVACFRYVSINIHSVCLPPTELDFSPEIHDWMRQEVNEVIDKAELLFNEVLKYINQLLGVKINTNSNKKQLEVSESENYLIYLERMLHEERIEFEECLSNVIKKERHRFVDVFDINKLQRRLLFHSYLWDQRLIFATGLAINSRGRLSSMEKLVKSFVSQSAGMSTVNSPSSVTTRNDSNYLSFRSRNLYSQQSQQNLVYRNRLADHDYNKYRIDIRSCHSNTCSPRHQINQSSGTTVHRSLSDGHVSQMSDLSDTLETKWDGENANTLTDFEELEENVGLDRDQSMIASETPKDSDIAVRNFCKWNEMSFLTAYNFIFMNVGFITPFLNIIFEYVPVHVSRFWELGDDRGDRLMFPIGINDTDIPVFDDEPSSIISYALITEEYNEKLAIQRDRPKDIWPSCASSPLHEFGKFHLFSFNEDSSQDHYRSTISIDDTPLPRTMSKNSLDSDQRFFSKAENINISFTYDGPLGKVIYTVTIYRAVHFDVLRKTCCPSELDYIRSLSRCKKWRAQGGKSNVFFAKSLDERFIFKQVTKTELDSFLQFSTKYFKYLCQSIGSRSPTCLAKILGIYQVMTKHLKSGKEIKMDLLVMENLLYKRNITRLYDLKGSSRSRYNADKTGSNNVLLDQNLIEAMPTSPIFVGNKAKRLLERAVWNDTAFLASVDVMDYSLLLGVDGQSHELVLGIIDFMRQYTWDKHLETWVKTTGFLGGPKSAPPTVISPNQYKKRFRKAMSAYFVMVPDQLPSPSCMKPITSHSDSEEDSIQGFSPKT</sequence>
<evidence type="ECO:0000256" key="17">
    <source>
        <dbReference type="PROSITE-ProRule" id="PRU00091"/>
    </source>
</evidence>
<evidence type="ECO:0000259" key="21">
    <source>
        <dbReference type="PROSITE" id="PS51455"/>
    </source>
</evidence>
<dbReference type="InterPro" id="IPR002423">
    <property type="entry name" value="Cpn60/GroEL/TCP-1"/>
</dbReference>
<dbReference type="InterPro" id="IPR027484">
    <property type="entry name" value="PInositol-4-P-5-kinase_N"/>
</dbReference>
<evidence type="ECO:0000256" key="14">
    <source>
        <dbReference type="ARBA" id="ARBA00077223"/>
    </source>
</evidence>
<dbReference type="InterPro" id="IPR002498">
    <property type="entry name" value="PInositol-4-P-4/5-kinase_core"/>
</dbReference>
<dbReference type="Pfam" id="PF01363">
    <property type="entry name" value="FYVE"/>
    <property type="match status" value="1"/>
</dbReference>
<dbReference type="GO" id="GO:0008270">
    <property type="term" value="F:zinc ion binding"/>
    <property type="evidence" value="ECO:0007669"/>
    <property type="project" value="UniProtKB-KW"/>
</dbReference>
<comment type="subunit">
    <text evidence="13">Component of the PI(3,5)P2 regulatory complex at least composed of ATG18, SAC/FIG4, FAB1 and VAC14.</text>
</comment>
<dbReference type="FunFam" id="3.30.810.10:FF:000001">
    <property type="entry name" value="1-phosphatidylinositol 3-phosphate 5-kinase FAB1"/>
    <property type="match status" value="1"/>
</dbReference>
<evidence type="ECO:0000256" key="7">
    <source>
        <dbReference type="ARBA" id="ARBA00022771"/>
    </source>
</evidence>
<dbReference type="SUPFAM" id="SSF52029">
    <property type="entry name" value="GroEL apical domain-like"/>
    <property type="match status" value="1"/>
</dbReference>
<dbReference type="SMART" id="SM00330">
    <property type="entry name" value="PIPKc"/>
    <property type="match status" value="1"/>
</dbReference>
<dbReference type="Gene3D" id="3.50.7.10">
    <property type="entry name" value="GroEL"/>
    <property type="match status" value="1"/>
</dbReference>
<dbReference type="Gene3D" id="3.30.40.10">
    <property type="entry name" value="Zinc/RING finger domain, C3HC4 (zinc finger)"/>
    <property type="match status" value="1"/>
</dbReference>
<proteinExistence type="predicted"/>
<dbReference type="OMA" id="QDANLEP"/>
<keyword evidence="10 18" id="KW-0067">ATP-binding</keyword>
<evidence type="ECO:0000259" key="20">
    <source>
        <dbReference type="PROSITE" id="PS50178"/>
    </source>
</evidence>
<evidence type="ECO:0000256" key="5">
    <source>
        <dbReference type="ARBA" id="ARBA00022741"/>
    </source>
</evidence>
<dbReference type="OrthoDB" id="158357at2759"/>
<feature type="domain" description="PIPK" evidence="21">
    <location>
        <begin position="1479"/>
        <end position="1796"/>
    </location>
</feature>
<accession>A0A0K9NMZ3</accession>
<dbReference type="STRING" id="29655.A0A0K9NMZ3"/>
<dbReference type="SMART" id="SM00064">
    <property type="entry name" value="FYVE"/>
    <property type="match status" value="1"/>
</dbReference>
<keyword evidence="7 17" id="KW-0863">Zinc-finger</keyword>
<evidence type="ECO:0000256" key="6">
    <source>
        <dbReference type="ARBA" id="ARBA00022753"/>
    </source>
</evidence>
<evidence type="ECO:0000256" key="11">
    <source>
        <dbReference type="ARBA" id="ARBA00023054"/>
    </source>
</evidence>
<evidence type="ECO:0000256" key="18">
    <source>
        <dbReference type="PROSITE-ProRule" id="PRU00781"/>
    </source>
</evidence>
<dbReference type="GO" id="GO:0010008">
    <property type="term" value="C:endosome membrane"/>
    <property type="evidence" value="ECO:0000318"/>
    <property type="project" value="GO_Central"/>
</dbReference>
<dbReference type="FunFam" id="3.30.40.10:FF:000384">
    <property type="entry name" value="1-phosphatidylinositol-3-phosphate 5-kinase FAB1B"/>
    <property type="match status" value="1"/>
</dbReference>
<evidence type="ECO:0000256" key="9">
    <source>
        <dbReference type="ARBA" id="ARBA00022833"/>
    </source>
</evidence>
<dbReference type="Proteomes" id="UP000036987">
    <property type="component" value="Unassembled WGS sequence"/>
</dbReference>
<dbReference type="FunFam" id="3.50.7.10:FF:000007">
    <property type="entry name" value="1-phosphatidylinositol 3-phosphate 5-kinase isoform X1"/>
    <property type="match status" value="1"/>
</dbReference>
<gene>
    <name evidence="22" type="ORF">ZOSMA_85G00190</name>
</gene>
<evidence type="ECO:0000256" key="2">
    <source>
        <dbReference type="ARBA" id="ARBA00012009"/>
    </source>
</evidence>
<keyword evidence="8 18" id="KW-0418">Kinase</keyword>
<keyword evidence="3 18" id="KW-0808">Transferase</keyword>
<keyword evidence="9" id="KW-0862">Zinc</keyword>
<comment type="subcellular location">
    <subcellularLocation>
        <location evidence="1">Endosome membrane</location>
        <topology evidence="1">Peripheral membrane protein</topology>
    </subcellularLocation>
</comment>
<dbReference type="CDD" id="cd03334">
    <property type="entry name" value="Fab1_TCP"/>
    <property type="match status" value="1"/>
</dbReference>
<comment type="caution">
    <text evidence="22">The sequence shown here is derived from an EMBL/GenBank/DDBJ whole genome shotgun (WGS) entry which is preliminary data.</text>
</comment>
<dbReference type="GO" id="GO:0000285">
    <property type="term" value="F:1-phosphatidylinositol-3-phosphate 5-kinase activity"/>
    <property type="evidence" value="ECO:0000318"/>
    <property type="project" value="GO_Central"/>
</dbReference>
<dbReference type="Gene3D" id="3.30.810.10">
    <property type="entry name" value="2-Layer Sandwich"/>
    <property type="match status" value="1"/>
</dbReference>